<proteinExistence type="inferred from homology"/>
<comment type="caution">
    <text evidence="4">The sequence shown here is derived from an EMBL/GenBank/DDBJ whole genome shotgun (WGS) entry which is preliminary data.</text>
</comment>
<dbReference type="GO" id="GO:0005524">
    <property type="term" value="F:ATP binding"/>
    <property type="evidence" value="ECO:0007669"/>
    <property type="project" value="UniProtKB-KW"/>
</dbReference>
<evidence type="ECO:0000256" key="3">
    <source>
        <dbReference type="ARBA" id="ARBA00022840"/>
    </source>
</evidence>
<sequence length="314" mass="35635">NRLEAHVECSEAGWNRHYQPSPQGSACSHREVGIVSDQIRNEWCCRAKWLELEEYEALSTKQKWRNEAVNRKQTWYAVCRRTAFEVVAGSGDKPKIMVKYKDRRRIFSAEEISSMILMKMKGVAQTFPGSTVEKAMITVPAYFNDSQRQSTKDAAKIAGLEVLRMFNEPTAAALAYALDKRASTDGKSLYERIIPDEAVAYGTGYLAANLSDLGDEVVLARELTTGRNKAIKITDGGGLSKAEIAKMIKDVERYKQEDEAHIKKAMAHKALNDYAYRLRVNLNRYKMRLSLIMDMGLSVKDLEEIEYEINETIE</sequence>
<protein>
    <submittedName>
        <fullName evidence="4">Heat shock protein 70 family</fullName>
    </submittedName>
</protein>
<comment type="similarity">
    <text evidence="1">Belongs to the heat shock protein 70 family.</text>
</comment>
<name>A0A103SXQ0_CYNCS</name>
<dbReference type="Gene3D" id="1.20.1270.10">
    <property type="match status" value="1"/>
</dbReference>
<dbReference type="InterPro" id="IPR029047">
    <property type="entry name" value="HSP70_peptide-bd_sf"/>
</dbReference>
<dbReference type="FunFam" id="3.30.420.40:FF:000545">
    <property type="entry name" value="Endoplasmic reticulum chaperone BiP"/>
    <property type="match status" value="1"/>
</dbReference>
<dbReference type="InterPro" id="IPR013126">
    <property type="entry name" value="Hsp_70_fam"/>
</dbReference>
<dbReference type="SUPFAM" id="SSF100920">
    <property type="entry name" value="Heat shock protein 70kD (HSP70), peptide-binding domain"/>
    <property type="match status" value="1"/>
</dbReference>
<keyword evidence="4" id="KW-0346">Stress response</keyword>
<organism evidence="4 5">
    <name type="scientific">Cynara cardunculus var. scolymus</name>
    <name type="common">Globe artichoke</name>
    <name type="synonym">Cynara scolymus</name>
    <dbReference type="NCBI Taxonomy" id="59895"/>
    <lineage>
        <taxon>Eukaryota</taxon>
        <taxon>Viridiplantae</taxon>
        <taxon>Streptophyta</taxon>
        <taxon>Embryophyta</taxon>
        <taxon>Tracheophyta</taxon>
        <taxon>Spermatophyta</taxon>
        <taxon>Magnoliopsida</taxon>
        <taxon>eudicotyledons</taxon>
        <taxon>Gunneridae</taxon>
        <taxon>Pentapetalae</taxon>
        <taxon>asterids</taxon>
        <taxon>campanulids</taxon>
        <taxon>Asterales</taxon>
        <taxon>Asteraceae</taxon>
        <taxon>Carduoideae</taxon>
        <taxon>Cardueae</taxon>
        <taxon>Carduinae</taxon>
        <taxon>Cynara</taxon>
    </lineage>
</organism>
<dbReference type="InterPro" id="IPR029048">
    <property type="entry name" value="HSP70_C_sf"/>
</dbReference>
<dbReference type="Gene3D" id="3.30.420.40">
    <property type="match status" value="1"/>
</dbReference>
<evidence type="ECO:0000256" key="2">
    <source>
        <dbReference type="ARBA" id="ARBA00022741"/>
    </source>
</evidence>
<dbReference type="STRING" id="59895.A0A103SXQ0"/>
<keyword evidence="5" id="KW-1185">Reference proteome</keyword>
<dbReference type="GO" id="GO:0140662">
    <property type="term" value="F:ATP-dependent protein folding chaperone"/>
    <property type="evidence" value="ECO:0007669"/>
    <property type="project" value="InterPro"/>
</dbReference>
<keyword evidence="2" id="KW-0547">Nucleotide-binding</keyword>
<dbReference type="Gramene" id="KVG99460">
    <property type="protein sequence ID" value="KVG99460"/>
    <property type="gene ID" value="Ccrd_026028"/>
</dbReference>
<dbReference type="EMBL" id="LEKV01007281">
    <property type="protein sequence ID" value="KVG99460.1"/>
    <property type="molecule type" value="Genomic_DNA"/>
</dbReference>
<feature type="non-terminal residue" evidence="4">
    <location>
        <position position="1"/>
    </location>
</feature>
<keyword evidence="3" id="KW-0067">ATP-binding</keyword>
<evidence type="ECO:0000256" key="1">
    <source>
        <dbReference type="ARBA" id="ARBA00007381"/>
    </source>
</evidence>
<evidence type="ECO:0000313" key="4">
    <source>
        <dbReference type="EMBL" id="KVG99460.1"/>
    </source>
</evidence>
<dbReference type="PANTHER" id="PTHR19375">
    <property type="entry name" value="HEAT SHOCK PROTEIN 70KDA"/>
    <property type="match status" value="1"/>
</dbReference>
<dbReference type="Proteomes" id="UP000243975">
    <property type="component" value="Unassembled WGS sequence"/>
</dbReference>
<dbReference type="Pfam" id="PF00012">
    <property type="entry name" value="HSP70"/>
    <property type="match status" value="2"/>
</dbReference>
<gene>
    <name evidence="4" type="ORF">Ccrd_026028</name>
</gene>
<dbReference type="InterPro" id="IPR043129">
    <property type="entry name" value="ATPase_NBD"/>
</dbReference>
<evidence type="ECO:0000313" key="5">
    <source>
        <dbReference type="Proteomes" id="UP000243975"/>
    </source>
</evidence>
<accession>A0A103SXQ0</accession>
<reference evidence="4 5" key="1">
    <citation type="journal article" date="2016" name="Sci. Rep.">
        <title>The genome sequence of the outbreeding globe artichoke constructed de novo incorporating a phase-aware low-pass sequencing strategy of F1 progeny.</title>
        <authorList>
            <person name="Scaglione D."/>
            <person name="Reyes-Chin-Wo S."/>
            <person name="Acquadro A."/>
            <person name="Froenicke L."/>
            <person name="Portis E."/>
            <person name="Beitel C."/>
            <person name="Tirone M."/>
            <person name="Mauro R."/>
            <person name="Lo Monaco A."/>
            <person name="Mauromicale G."/>
            <person name="Faccioli P."/>
            <person name="Cattivelli L."/>
            <person name="Rieseberg L."/>
            <person name="Michelmore R."/>
            <person name="Lanteri S."/>
        </authorList>
    </citation>
    <scope>NUCLEOTIDE SEQUENCE [LARGE SCALE GENOMIC DNA]</scope>
    <source>
        <strain evidence="4">2C</strain>
    </source>
</reference>
<dbReference type="SUPFAM" id="SSF53067">
    <property type="entry name" value="Actin-like ATPase domain"/>
    <property type="match status" value="1"/>
</dbReference>
<dbReference type="AlphaFoldDB" id="A0A103SXQ0"/>